<keyword evidence="8" id="KW-1185">Reference proteome</keyword>
<sequence length="318" mass="35757">MKISGGNVSCGFIQNRYISSLCSKAEAWTLLASEHECRKFYVCTGNDESNYGDNNYQEFSCTWNYHFSREQQHCVYGPCSDNSTTSTIESSTCSSKVERQPGDCSKYRLCSRNGAYALIGCKQGTYFDVKRRACLPIALTPEHQCACLLPENSTLTNPNDCETYYRCEGGEAVLIQCPKDQYYESSVHSCLFDTTGICFEEPTLPPPAAGRESLALQECARTGSDVVPHASDCGRYYVCKRGRVLEMSCPYGRYFDPLKRFCALDVGMQCPNNKVVERNHEISELPIEKHDATTSSQRENAWKLTSFDKLSSKFVSFQ</sequence>
<dbReference type="InParanoid" id="A0A0Q9WQL4"/>
<dbReference type="PROSITE" id="PS50940">
    <property type="entry name" value="CHIT_BIND_II"/>
    <property type="match status" value="4"/>
</dbReference>
<proteinExistence type="predicted"/>
<accession>A0A0Q9WQL4</accession>
<dbReference type="SMART" id="SM00494">
    <property type="entry name" value="ChtBD2"/>
    <property type="match status" value="4"/>
</dbReference>
<evidence type="ECO:0000313" key="7">
    <source>
        <dbReference type="EMBL" id="KRF97651.1"/>
    </source>
</evidence>
<dbReference type="InterPro" id="IPR002557">
    <property type="entry name" value="Chitin-bd_dom"/>
</dbReference>
<feature type="domain" description="Chitin-binding type-2" evidence="6">
    <location>
        <begin position="90"/>
        <end position="134"/>
    </location>
</feature>
<dbReference type="InterPro" id="IPR051940">
    <property type="entry name" value="Chitin_bind-dev_reg"/>
</dbReference>
<dbReference type="EMBL" id="CH963847">
    <property type="protein sequence ID" value="KRF97651.1"/>
    <property type="molecule type" value="Genomic_DNA"/>
</dbReference>
<keyword evidence="3" id="KW-0677">Repeat</keyword>
<dbReference type="InterPro" id="IPR036508">
    <property type="entry name" value="Chitin-bd_dom_sf"/>
</dbReference>
<dbReference type="Pfam" id="PF01607">
    <property type="entry name" value="CBM_14"/>
    <property type="match status" value="3"/>
</dbReference>
<dbReference type="OrthoDB" id="6020543at2759"/>
<keyword evidence="5" id="KW-0325">Glycoprotein</keyword>
<dbReference type="PANTHER" id="PTHR23301:SF106">
    <property type="entry name" value="CHITIN-BINDING TYPE-2 DOMAIN-CONTAINING PROTEIN-RELATED"/>
    <property type="match status" value="1"/>
</dbReference>
<evidence type="ECO:0000256" key="3">
    <source>
        <dbReference type="ARBA" id="ARBA00022737"/>
    </source>
</evidence>
<evidence type="ECO:0000256" key="1">
    <source>
        <dbReference type="ARBA" id="ARBA00022669"/>
    </source>
</evidence>
<evidence type="ECO:0000259" key="6">
    <source>
        <dbReference type="PROSITE" id="PS50940"/>
    </source>
</evidence>
<dbReference type="GO" id="GO:0005576">
    <property type="term" value="C:extracellular region"/>
    <property type="evidence" value="ECO:0007669"/>
    <property type="project" value="InterPro"/>
</dbReference>
<dbReference type="SUPFAM" id="SSF57625">
    <property type="entry name" value="Invertebrate chitin-binding proteins"/>
    <property type="match status" value="4"/>
</dbReference>
<keyword evidence="2" id="KW-0732">Signal</keyword>
<organism evidence="7 8">
    <name type="scientific">Drosophila willistoni</name>
    <name type="common">Fruit fly</name>
    <dbReference type="NCBI Taxonomy" id="7260"/>
    <lineage>
        <taxon>Eukaryota</taxon>
        <taxon>Metazoa</taxon>
        <taxon>Ecdysozoa</taxon>
        <taxon>Arthropoda</taxon>
        <taxon>Hexapoda</taxon>
        <taxon>Insecta</taxon>
        <taxon>Pterygota</taxon>
        <taxon>Neoptera</taxon>
        <taxon>Endopterygota</taxon>
        <taxon>Diptera</taxon>
        <taxon>Brachycera</taxon>
        <taxon>Muscomorpha</taxon>
        <taxon>Ephydroidea</taxon>
        <taxon>Drosophilidae</taxon>
        <taxon>Drosophila</taxon>
        <taxon>Sophophora</taxon>
    </lineage>
</organism>
<keyword evidence="4" id="KW-1015">Disulfide bond</keyword>
<evidence type="ECO:0000256" key="2">
    <source>
        <dbReference type="ARBA" id="ARBA00022729"/>
    </source>
</evidence>
<evidence type="ECO:0000313" key="8">
    <source>
        <dbReference type="Proteomes" id="UP000007798"/>
    </source>
</evidence>
<protein>
    <recommendedName>
        <fullName evidence="6">Chitin-binding type-2 domain-containing protein</fullName>
    </recommendedName>
</protein>
<dbReference type="PANTHER" id="PTHR23301">
    <property type="entry name" value="CHITIN BINDING PERITROPHIN-A"/>
    <property type="match status" value="1"/>
</dbReference>
<evidence type="ECO:0000256" key="5">
    <source>
        <dbReference type="ARBA" id="ARBA00023180"/>
    </source>
</evidence>
<feature type="domain" description="Chitin-binding type-2" evidence="6">
    <location>
        <begin position="144"/>
        <end position="200"/>
    </location>
</feature>
<feature type="domain" description="Chitin-binding type-2" evidence="6">
    <location>
        <begin position="216"/>
        <end position="272"/>
    </location>
</feature>
<dbReference type="AlphaFoldDB" id="A0A0Q9WQL4"/>
<dbReference type="STRING" id="7260.A0A0Q9WQL4"/>
<reference evidence="7 8" key="1">
    <citation type="journal article" date="2007" name="Nature">
        <title>Evolution of genes and genomes on the Drosophila phylogeny.</title>
        <authorList>
            <consortium name="Drosophila 12 Genomes Consortium"/>
            <person name="Clark A.G."/>
            <person name="Eisen M.B."/>
            <person name="Smith D.R."/>
            <person name="Bergman C.M."/>
            <person name="Oliver B."/>
            <person name="Markow T.A."/>
            <person name="Kaufman T.C."/>
            <person name="Kellis M."/>
            <person name="Gelbart W."/>
            <person name="Iyer V.N."/>
            <person name="Pollard D.A."/>
            <person name="Sackton T.B."/>
            <person name="Larracuente A.M."/>
            <person name="Singh N.D."/>
            <person name="Abad J.P."/>
            <person name="Abt D.N."/>
            <person name="Adryan B."/>
            <person name="Aguade M."/>
            <person name="Akashi H."/>
            <person name="Anderson W.W."/>
            <person name="Aquadro C.F."/>
            <person name="Ardell D.H."/>
            <person name="Arguello R."/>
            <person name="Artieri C.G."/>
            <person name="Barbash D.A."/>
            <person name="Barker D."/>
            <person name="Barsanti P."/>
            <person name="Batterham P."/>
            <person name="Batzoglou S."/>
            <person name="Begun D."/>
            <person name="Bhutkar A."/>
            <person name="Blanco E."/>
            <person name="Bosak S.A."/>
            <person name="Bradley R.K."/>
            <person name="Brand A.D."/>
            <person name="Brent M.R."/>
            <person name="Brooks A.N."/>
            <person name="Brown R.H."/>
            <person name="Butlin R.K."/>
            <person name="Caggese C."/>
            <person name="Calvi B.R."/>
            <person name="Bernardo de Carvalho A."/>
            <person name="Caspi A."/>
            <person name="Castrezana S."/>
            <person name="Celniker S.E."/>
            <person name="Chang J.L."/>
            <person name="Chapple C."/>
            <person name="Chatterji S."/>
            <person name="Chinwalla A."/>
            <person name="Civetta A."/>
            <person name="Clifton S.W."/>
            <person name="Comeron J.M."/>
            <person name="Costello J.C."/>
            <person name="Coyne J.A."/>
            <person name="Daub J."/>
            <person name="David R.G."/>
            <person name="Delcher A.L."/>
            <person name="Delehaunty K."/>
            <person name="Do C.B."/>
            <person name="Ebling H."/>
            <person name="Edwards K."/>
            <person name="Eickbush T."/>
            <person name="Evans J.D."/>
            <person name="Filipski A."/>
            <person name="Findeiss S."/>
            <person name="Freyhult E."/>
            <person name="Fulton L."/>
            <person name="Fulton R."/>
            <person name="Garcia A.C."/>
            <person name="Gardiner A."/>
            <person name="Garfield D.A."/>
            <person name="Garvin B.E."/>
            <person name="Gibson G."/>
            <person name="Gilbert D."/>
            <person name="Gnerre S."/>
            <person name="Godfrey J."/>
            <person name="Good R."/>
            <person name="Gotea V."/>
            <person name="Gravely B."/>
            <person name="Greenberg A.J."/>
            <person name="Griffiths-Jones S."/>
            <person name="Gross S."/>
            <person name="Guigo R."/>
            <person name="Gustafson E.A."/>
            <person name="Haerty W."/>
            <person name="Hahn M.W."/>
            <person name="Halligan D.L."/>
            <person name="Halpern A.L."/>
            <person name="Halter G.M."/>
            <person name="Han M.V."/>
            <person name="Heger A."/>
            <person name="Hillier L."/>
            <person name="Hinrichs A.S."/>
            <person name="Holmes I."/>
            <person name="Hoskins R.A."/>
            <person name="Hubisz M.J."/>
            <person name="Hultmark D."/>
            <person name="Huntley M.A."/>
            <person name="Jaffe D.B."/>
            <person name="Jagadeeshan S."/>
            <person name="Jeck W.R."/>
            <person name="Johnson J."/>
            <person name="Jones C.D."/>
            <person name="Jordan W.C."/>
            <person name="Karpen G.H."/>
            <person name="Kataoka E."/>
            <person name="Keightley P.D."/>
            <person name="Kheradpour P."/>
            <person name="Kirkness E.F."/>
            <person name="Koerich L.B."/>
            <person name="Kristiansen K."/>
            <person name="Kudrna D."/>
            <person name="Kulathinal R.J."/>
            <person name="Kumar S."/>
            <person name="Kwok R."/>
            <person name="Lander E."/>
            <person name="Langley C.H."/>
            <person name="Lapoint R."/>
            <person name="Lazzaro B.P."/>
            <person name="Lee S.J."/>
            <person name="Levesque L."/>
            <person name="Li R."/>
            <person name="Lin C.F."/>
            <person name="Lin M.F."/>
            <person name="Lindblad-Toh K."/>
            <person name="Llopart A."/>
            <person name="Long M."/>
            <person name="Low L."/>
            <person name="Lozovsky E."/>
            <person name="Lu J."/>
            <person name="Luo M."/>
            <person name="Machado C.A."/>
            <person name="Makalowski W."/>
            <person name="Marzo M."/>
            <person name="Matsuda M."/>
            <person name="Matzkin L."/>
            <person name="McAllister B."/>
            <person name="McBride C.S."/>
            <person name="McKernan B."/>
            <person name="McKernan K."/>
            <person name="Mendez-Lago M."/>
            <person name="Minx P."/>
            <person name="Mollenhauer M.U."/>
            <person name="Montooth K."/>
            <person name="Mount S.M."/>
            <person name="Mu X."/>
            <person name="Myers E."/>
            <person name="Negre B."/>
            <person name="Newfeld S."/>
            <person name="Nielsen R."/>
            <person name="Noor M.A."/>
            <person name="O'Grady P."/>
            <person name="Pachter L."/>
            <person name="Papaceit M."/>
            <person name="Parisi M.J."/>
            <person name="Parisi M."/>
            <person name="Parts L."/>
            <person name="Pedersen J.S."/>
            <person name="Pesole G."/>
            <person name="Phillippy A.M."/>
            <person name="Ponting C.P."/>
            <person name="Pop M."/>
            <person name="Porcelli D."/>
            <person name="Powell J.R."/>
            <person name="Prohaska S."/>
            <person name="Pruitt K."/>
            <person name="Puig M."/>
            <person name="Quesneville H."/>
            <person name="Ram K.R."/>
            <person name="Rand D."/>
            <person name="Rasmussen M.D."/>
            <person name="Reed L.K."/>
            <person name="Reenan R."/>
            <person name="Reily A."/>
            <person name="Remington K.A."/>
            <person name="Rieger T.T."/>
            <person name="Ritchie M.G."/>
            <person name="Robin C."/>
            <person name="Rogers Y.H."/>
            <person name="Rohde C."/>
            <person name="Rozas J."/>
            <person name="Rubenfield M.J."/>
            <person name="Ruiz A."/>
            <person name="Russo S."/>
            <person name="Salzberg S.L."/>
            <person name="Sanchez-Gracia A."/>
            <person name="Saranga D.J."/>
            <person name="Sato H."/>
            <person name="Schaeffer S.W."/>
            <person name="Schatz M.C."/>
            <person name="Schlenke T."/>
            <person name="Schwartz R."/>
            <person name="Segarra C."/>
            <person name="Singh R.S."/>
            <person name="Sirot L."/>
            <person name="Sirota M."/>
            <person name="Sisneros N.B."/>
            <person name="Smith C.D."/>
            <person name="Smith T.F."/>
            <person name="Spieth J."/>
            <person name="Stage D.E."/>
            <person name="Stark A."/>
            <person name="Stephan W."/>
            <person name="Strausberg R.L."/>
            <person name="Strempel S."/>
            <person name="Sturgill D."/>
            <person name="Sutton G."/>
            <person name="Sutton G.G."/>
            <person name="Tao W."/>
            <person name="Teichmann S."/>
            <person name="Tobari Y.N."/>
            <person name="Tomimura Y."/>
            <person name="Tsolas J.M."/>
            <person name="Valente V.L."/>
            <person name="Venter E."/>
            <person name="Venter J.C."/>
            <person name="Vicario S."/>
            <person name="Vieira F.G."/>
            <person name="Vilella A.J."/>
            <person name="Villasante A."/>
            <person name="Walenz B."/>
            <person name="Wang J."/>
            <person name="Wasserman M."/>
            <person name="Watts T."/>
            <person name="Wilson D."/>
            <person name="Wilson R.K."/>
            <person name="Wing R.A."/>
            <person name="Wolfner M.F."/>
            <person name="Wong A."/>
            <person name="Wong G.K."/>
            <person name="Wu C.I."/>
            <person name="Wu G."/>
            <person name="Yamamoto D."/>
            <person name="Yang H.P."/>
            <person name="Yang S.P."/>
            <person name="Yorke J.A."/>
            <person name="Yoshida K."/>
            <person name="Zdobnov E."/>
            <person name="Zhang P."/>
            <person name="Zhang Y."/>
            <person name="Zimin A.V."/>
            <person name="Baldwin J."/>
            <person name="Abdouelleil A."/>
            <person name="Abdulkadir J."/>
            <person name="Abebe A."/>
            <person name="Abera B."/>
            <person name="Abreu J."/>
            <person name="Acer S.C."/>
            <person name="Aftuck L."/>
            <person name="Alexander A."/>
            <person name="An P."/>
            <person name="Anderson E."/>
            <person name="Anderson S."/>
            <person name="Arachi H."/>
            <person name="Azer M."/>
            <person name="Bachantsang P."/>
            <person name="Barry A."/>
            <person name="Bayul T."/>
            <person name="Berlin A."/>
            <person name="Bessette D."/>
            <person name="Bloom T."/>
            <person name="Blye J."/>
            <person name="Boguslavskiy L."/>
            <person name="Bonnet C."/>
            <person name="Boukhgalter B."/>
            <person name="Bourzgui I."/>
            <person name="Brown A."/>
            <person name="Cahill P."/>
            <person name="Channer S."/>
            <person name="Cheshatsang Y."/>
            <person name="Chuda L."/>
            <person name="Citroen M."/>
            <person name="Collymore A."/>
            <person name="Cooke P."/>
            <person name="Costello M."/>
            <person name="D'Aco K."/>
            <person name="Daza R."/>
            <person name="De Haan G."/>
            <person name="DeGray S."/>
            <person name="DeMaso C."/>
            <person name="Dhargay N."/>
            <person name="Dooley K."/>
            <person name="Dooley E."/>
            <person name="Doricent M."/>
            <person name="Dorje P."/>
            <person name="Dorjee K."/>
            <person name="Dupes A."/>
            <person name="Elong R."/>
            <person name="Falk J."/>
            <person name="Farina A."/>
            <person name="Faro S."/>
            <person name="Ferguson D."/>
            <person name="Fisher S."/>
            <person name="Foley C.D."/>
            <person name="Franke A."/>
            <person name="Friedrich D."/>
            <person name="Gadbois L."/>
            <person name="Gearin G."/>
            <person name="Gearin C.R."/>
            <person name="Giannoukos G."/>
            <person name="Goode T."/>
            <person name="Graham J."/>
            <person name="Grandbois E."/>
            <person name="Grewal S."/>
            <person name="Gyaltsen K."/>
            <person name="Hafez N."/>
            <person name="Hagos B."/>
            <person name="Hall J."/>
            <person name="Henson C."/>
            <person name="Hollinger A."/>
            <person name="Honan T."/>
            <person name="Huard M.D."/>
            <person name="Hughes L."/>
            <person name="Hurhula B."/>
            <person name="Husby M.E."/>
            <person name="Kamat A."/>
            <person name="Kanga B."/>
            <person name="Kashin S."/>
            <person name="Khazanovich D."/>
            <person name="Kisner P."/>
            <person name="Lance K."/>
            <person name="Lara M."/>
            <person name="Lee W."/>
            <person name="Lennon N."/>
            <person name="Letendre F."/>
            <person name="LeVine R."/>
            <person name="Lipovsky A."/>
            <person name="Liu X."/>
            <person name="Liu J."/>
            <person name="Liu S."/>
            <person name="Lokyitsang T."/>
            <person name="Lokyitsang Y."/>
            <person name="Lubonja R."/>
            <person name="Lui A."/>
            <person name="MacDonald P."/>
            <person name="Magnisalis V."/>
            <person name="Maru K."/>
            <person name="Matthews C."/>
            <person name="McCusker W."/>
            <person name="McDonough S."/>
            <person name="Mehta T."/>
            <person name="Meldrim J."/>
            <person name="Meneus L."/>
            <person name="Mihai O."/>
            <person name="Mihalev A."/>
            <person name="Mihova T."/>
            <person name="Mittelman R."/>
            <person name="Mlenga V."/>
            <person name="Montmayeur A."/>
            <person name="Mulrain L."/>
            <person name="Navidi A."/>
            <person name="Naylor J."/>
            <person name="Negash T."/>
            <person name="Nguyen T."/>
            <person name="Nguyen N."/>
            <person name="Nicol R."/>
            <person name="Norbu C."/>
            <person name="Norbu N."/>
            <person name="Novod N."/>
            <person name="O'Neill B."/>
            <person name="Osman S."/>
            <person name="Markiewicz E."/>
            <person name="Oyono O.L."/>
            <person name="Patti C."/>
            <person name="Phunkhang P."/>
            <person name="Pierre F."/>
            <person name="Priest M."/>
            <person name="Raghuraman S."/>
            <person name="Rege F."/>
            <person name="Reyes R."/>
            <person name="Rise C."/>
            <person name="Rogov P."/>
            <person name="Ross K."/>
            <person name="Ryan E."/>
            <person name="Settipalli S."/>
            <person name="Shea T."/>
            <person name="Sherpa N."/>
            <person name="Shi L."/>
            <person name="Shih D."/>
            <person name="Sparrow T."/>
            <person name="Spaulding J."/>
            <person name="Stalker J."/>
            <person name="Stange-Thomann N."/>
            <person name="Stavropoulos S."/>
            <person name="Stone C."/>
            <person name="Strader C."/>
            <person name="Tesfaye S."/>
            <person name="Thomson T."/>
            <person name="Thoulutsang Y."/>
            <person name="Thoulutsang D."/>
            <person name="Topham K."/>
            <person name="Topping I."/>
            <person name="Tsamla T."/>
            <person name="Vassiliev H."/>
            <person name="Vo A."/>
            <person name="Wangchuk T."/>
            <person name="Wangdi T."/>
            <person name="Weiand M."/>
            <person name="Wilkinson J."/>
            <person name="Wilson A."/>
            <person name="Yadav S."/>
            <person name="Young G."/>
            <person name="Yu Q."/>
            <person name="Zembek L."/>
            <person name="Zhong D."/>
            <person name="Zimmer A."/>
            <person name="Zwirko Z."/>
            <person name="Jaffe D.B."/>
            <person name="Alvarez P."/>
            <person name="Brockman W."/>
            <person name="Butler J."/>
            <person name="Chin C."/>
            <person name="Gnerre S."/>
            <person name="Grabherr M."/>
            <person name="Kleber M."/>
            <person name="Mauceli E."/>
            <person name="MacCallum I."/>
        </authorList>
    </citation>
    <scope>NUCLEOTIDE SEQUENCE [LARGE SCALE GENOMIC DNA]</scope>
    <source>
        <strain evidence="8">Tucson 14030-0811.24</strain>
    </source>
</reference>
<dbReference type="FunCoup" id="A0A0Q9WQL4">
    <property type="interactions" value="21"/>
</dbReference>
<name>A0A0Q9WQL4_DROWI</name>
<gene>
    <name evidence="7" type="primary">Dwil\GK27962</name>
    <name evidence="7" type="ORF">Dwil_GK27962</name>
</gene>
<dbReference type="Proteomes" id="UP000007798">
    <property type="component" value="Unassembled WGS sequence"/>
</dbReference>
<keyword evidence="1" id="KW-0147">Chitin-binding</keyword>
<dbReference type="Gene3D" id="2.170.140.10">
    <property type="entry name" value="Chitin binding domain"/>
    <property type="match status" value="2"/>
</dbReference>
<dbReference type="GO" id="GO:0008061">
    <property type="term" value="F:chitin binding"/>
    <property type="evidence" value="ECO:0007669"/>
    <property type="project" value="UniProtKB-KW"/>
</dbReference>
<evidence type="ECO:0000256" key="4">
    <source>
        <dbReference type="ARBA" id="ARBA00023157"/>
    </source>
</evidence>
<feature type="domain" description="Chitin-binding type-2" evidence="6">
    <location>
        <begin position="19"/>
        <end position="76"/>
    </location>
</feature>